<evidence type="ECO:0000313" key="3">
    <source>
        <dbReference type="EMBL" id="PJF30726.1"/>
    </source>
</evidence>
<comment type="caution">
    <text evidence="3">The sequence shown here is derived from an EMBL/GenBank/DDBJ whole genome shotgun (WGS) entry which is preliminary data.</text>
</comment>
<evidence type="ECO:0000256" key="1">
    <source>
        <dbReference type="SAM" id="MobiDB-lite"/>
    </source>
</evidence>
<dbReference type="AlphaFoldDB" id="A0A2M8NZK6"/>
<keyword evidence="2" id="KW-0812">Transmembrane</keyword>
<organism evidence="3 4">
    <name type="scientific">Candidatus Thermofonsia Clade 1 bacterium</name>
    <dbReference type="NCBI Taxonomy" id="2364210"/>
    <lineage>
        <taxon>Bacteria</taxon>
        <taxon>Bacillati</taxon>
        <taxon>Chloroflexota</taxon>
        <taxon>Candidatus Thermofontia</taxon>
        <taxon>Candidatus Thermofonsia Clade 1</taxon>
    </lineage>
</organism>
<name>A0A2M8NZK6_9CHLR</name>
<gene>
    <name evidence="3" type="ORF">CUN51_07000</name>
</gene>
<dbReference type="EMBL" id="PGTK01000007">
    <property type="protein sequence ID" value="PJF30726.1"/>
    <property type="molecule type" value="Genomic_DNA"/>
</dbReference>
<evidence type="ECO:0000256" key="2">
    <source>
        <dbReference type="SAM" id="Phobius"/>
    </source>
</evidence>
<dbReference type="Proteomes" id="UP000228921">
    <property type="component" value="Unassembled WGS sequence"/>
</dbReference>
<evidence type="ECO:0008006" key="5">
    <source>
        <dbReference type="Google" id="ProtNLM"/>
    </source>
</evidence>
<proteinExistence type="predicted"/>
<feature type="region of interest" description="Disordered" evidence="1">
    <location>
        <begin position="196"/>
        <end position="219"/>
    </location>
</feature>
<feature type="transmembrane region" description="Helical" evidence="2">
    <location>
        <begin position="88"/>
        <end position="114"/>
    </location>
</feature>
<keyword evidence="2" id="KW-0472">Membrane</keyword>
<reference evidence="3 4" key="1">
    <citation type="submission" date="2017-11" db="EMBL/GenBank/DDBJ databases">
        <title>Evolution of Phototrophy in the Chloroflexi Phylum Driven by Horizontal Gene Transfer.</title>
        <authorList>
            <person name="Ward L.M."/>
            <person name="Hemp J."/>
            <person name="Shih P.M."/>
            <person name="Mcglynn S.E."/>
            <person name="Fischer W."/>
        </authorList>
    </citation>
    <scope>NUCLEOTIDE SEQUENCE [LARGE SCALE GENOMIC DNA]</scope>
    <source>
        <strain evidence="3">CP2_2F</strain>
    </source>
</reference>
<accession>A0A2M8NZK6</accession>
<sequence>MDELDRNRMEAIYRIFDKFALEDTRVFYKDTIQRHRRAAAQVNFIRAFAAFLAGFSAALVGLIVQSVYVSGSACLAPVATDQMGYCQFINVVIVILMVLAIVAPAIGGAFSTLADLYQWDRQISLYDESLKNLAVADARSPDPEMDDATYRAALKAYSLGSLTVMYDEAAQWGQMIRTPVQIEEFIRRSQERAQSVQLPIFKAPDAPRPRPTGEDEAVG</sequence>
<protein>
    <recommendedName>
        <fullName evidence="5">SMODS and SLOG-associating 2TM effector domain-containing protein</fullName>
    </recommendedName>
</protein>
<keyword evidence="2" id="KW-1133">Transmembrane helix</keyword>
<feature type="transmembrane region" description="Helical" evidence="2">
    <location>
        <begin position="44"/>
        <end position="68"/>
    </location>
</feature>
<evidence type="ECO:0000313" key="4">
    <source>
        <dbReference type="Proteomes" id="UP000228921"/>
    </source>
</evidence>